<dbReference type="Gene3D" id="1.10.10.60">
    <property type="entry name" value="Homeodomain-like"/>
    <property type="match status" value="1"/>
</dbReference>
<evidence type="ECO:0000256" key="6">
    <source>
        <dbReference type="RuleBase" id="RU000682"/>
    </source>
</evidence>
<dbReference type="EMBL" id="MCGO01000003">
    <property type="protein sequence ID" value="ORY52317.1"/>
    <property type="molecule type" value="Genomic_DNA"/>
</dbReference>
<comment type="caution">
    <text evidence="8">The sequence shown here is derived from an EMBL/GenBank/DDBJ whole genome shotgun (WGS) entry which is preliminary data.</text>
</comment>
<dbReference type="InterPro" id="IPR001356">
    <property type="entry name" value="HD"/>
</dbReference>
<dbReference type="STRING" id="329046.A0A1Y2CZD5"/>
<dbReference type="AlphaFoldDB" id="A0A1Y2CZD5"/>
<keyword evidence="4 5" id="KW-0539">Nucleus</keyword>
<sequence>MPHAATQTQAPFDDFSCTRQTYDSFTSAMFAAALNHQGYQDSLGHIEGEMLVPMPLSFPHYQEESILYQESEPVMDQFGSAQSGHGARDPLMDLLFPLPPPLHQHQEPEEQGNRFKMYQLKQDQEIDSLLESCSTEPRFSVLSFDDESDITNELEPLSPPVSRNEGSNCSNRNECKLSKKKYSANRFRPLGAQLELLMAQFEKNAYPSKKEADEIASELNATGKQVRVWFQNRRGHLRTLGQQFEKPRRAVLFI</sequence>
<dbReference type="InterPro" id="IPR009057">
    <property type="entry name" value="Homeodomain-like_sf"/>
</dbReference>
<organism evidence="8 9">
    <name type="scientific">Rhizoclosmatium globosum</name>
    <dbReference type="NCBI Taxonomy" id="329046"/>
    <lineage>
        <taxon>Eukaryota</taxon>
        <taxon>Fungi</taxon>
        <taxon>Fungi incertae sedis</taxon>
        <taxon>Chytridiomycota</taxon>
        <taxon>Chytridiomycota incertae sedis</taxon>
        <taxon>Chytridiomycetes</taxon>
        <taxon>Chytridiales</taxon>
        <taxon>Chytriomycetaceae</taxon>
        <taxon>Rhizoclosmatium</taxon>
    </lineage>
</organism>
<dbReference type="GO" id="GO:0006357">
    <property type="term" value="P:regulation of transcription by RNA polymerase II"/>
    <property type="evidence" value="ECO:0007669"/>
    <property type="project" value="TreeGrafter"/>
</dbReference>
<dbReference type="PANTHER" id="PTHR24324">
    <property type="entry name" value="HOMEOBOX PROTEIN HHEX"/>
    <property type="match status" value="1"/>
</dbReference>
<gene>
    <name evidence="8" type="ORF">BCR33DRAFT_779644</name>
</gene>
<comment type="subcellular location">
    <subcellularLocation>
        <location evidence="1 5 6">Nucleus</location>
    </subcellularLocation>
</comment>
<name>A0A1Y2CZD5_9FUNG</name>
<protein>
    <recommendedName>
        <fullName evidence="7">Homeobox domain-containing protein</fullName>
    </recommendedName>
</protein>
<dbReference type="PANTHER" id="PTHR24324:SF5">
    <property type="entry name" value="HEMATOPOIETICALLY-EXPRESSED HOMEOBOX PROTEIN HHEX"/>
    <property type="match status" value="1"/>
</dbReference>
<dbReference type="Proteomes" id="UP000193642">
    <property type="component" value="Unassembled WGS sequence"/>
</dbReference>
<evidence type="ECO:0000256" key="5">
    <source>
        <dbReference type="PROSITE-ProRule" id="PRU00108"/>
    </source>
</evidence>
<evidence type="ECO:0000256" key="1">
    <source>
        <dbReference type="ARBA" id="ARBA00004123"/>
    </source>
</evidence>
<evidence type="ECO:0000256" key="4">
    <source>
        <dbReference type="ARBA" id="ARBA00023242"/>
    </source>
</evidence>
<evidence type="ECO:0000256" key="3">
    <source>
        <dbReference type="ARBA" id="ARBA00023155"/>
    </source>
</evidence>
<feature type="domain" description="Homeobox" evidence="7">
    <location>
        <begin position="180"/>
        <end position="240"/>
    </location>
</feature>
<evidence type="ECO:0000256" key="2">
    <source>
        <dbReference type="ARBA" id="ARBA00023125"/>
    </source>
</evidence>
<evidence type="ECO:0000313" key="9">
    <source>
        <dbReference type="Proteomes" id="UP000193642"/>
    </source>
</evidence>
<evidence type="ECO:0000313" key="8">
    <source>
        <dbReference type="EMBL" id="ORY52317.1"/>
    </source>
</evidence>
<dbReference type="CDD" id="cd00086">
    <property type="entry name" value="homeodomain"/>
    <property type="match status" value="1"/>
</dbReference>
<dbReference type="Pfam" id="PF00046">
    <property type="entry name" value="Homeodomain"/>
    <property type="match status" value="1"/>
</dbReference>
<keyword evidence="9" id="KW-1185">Reference proteome</keyword>
<dbReference type="PROSITE" id="PS50071">
    <property type="entry name" value="HOMEOBOX_2"/>
    <property type="match status" value="1"/>
</dbReference>
<dbReference type="GO" id="GO:0000978">
    <property type="term" value="F:RNA polymerase II cis-regulatory region sequence-specific DNA binding"/>
    <property type="evidence" value="ECO:0007669"/>
    <property type="project" value="TreeGrafter"/>
</dbReference>
<proteinExistence type="predicted"/>
<reference evidence="8 9" key="1">
    <citation type="submission" date="2016-07" db="EMBL/GenBank/DDBJ databases">
        <title>Pervasive Adenine N6-methylation of Active Genes in Fungi.</title>
        <authorList>
            <consortium name="DOE Joint Genome Institute"/>
            <person name="Mondo S.J."/>
            <person name="Dannebaum R.O."/>
            <person name="Kuo R.C."/>
            <person name="Labutti K."/>
            <person name="Haridas S."/>
            <person name="Kuo A."/>
            <person name="Salamov A."/>
            <person name="Ahrendt S.R."/>
            <person name="Lipzen A."/>
            <person name="Sullivan W."/>
            <person name="Andreopoulos W.B."/>
            <person name="Clum A."/>
            <person name="Lindquist E."/>
            <person name="Daum C."/>
            <person name="Ramamoorthy G.K."/>
            <person name="Gryganskyi A."/>
            <person name="Culley D."/>
            <person name="Magnuson J.K."/>
            <person name="James T.Y."/>
            <person name="O'Malley M.A."/>
            <person name="Stajich J.E."/>
            <person name="Spatafora J.W."/>
            <person name="Visel A."/>
            <person name="Grigoriev I.V."/>
        </authorList>
    </citation>
    <scope>NUCLEOTIDE SEQUENCE [LARGE SCALE GENOMIC DNA]</scope>
    <source>
        <strain evidence="8 9">JEL800</strain>
    </source>
</reference>
<keyword evidence="2 5" id="KW-0238">DNA-binding</keyword>
<dbReference type="OrthoDB" id="6159439at2759"/>
<dbReference type="InterPro" id="IPR051000">
    <property type="entry name" value="Homeobox_DNA-bind_prot"/>
</dbReference>
<feature type="DNA-binding region" description="Homeobox" evidence="5">
    <location>
        <begin position="182"/>
        <end position="241"/>
    </location>
</feature>
<keyword evidence="3 5" id="KW-0371">Homeobox</keyword>
<evidence type="ECO:0000259" key="7">
    <source>
        <dbReference type="PROSITE" id="PS50071"/>
    </source>
</evidence>
<accession>A0A1Y2CZD5</accession>
<dbReference type="SUPFAM" id="SSF46689">
    <property type="entry name" value="Homeodomain-like"/>
    <property type="match status" value="1"/>
</dbReference>
<dbReference type="SMART" id="SM00389">
    <property type="entry name" value="HOX"/>
    <property type="match status" value="1"/>
</dbReference>
<dbReference type="GO" id="GO:0030154">
    <property type="term" value="P:cell differentiation"/>
    <property type="evidence" value="ECO:0007669"/>
    <property type="project" value="TreeGrafter"/>
</dbReference>
<dbReference type="GO" id="GO:0005634">
    <property type="term" value="C:nucleus"/>
    <property type="evidence" value="ECO:0007669"/>
    <property type="project" value="UniProtKB-SubCell"/>
</dbReference>